<keyword evidence="5" id="KW-0540">Nuclease</keyword>
<keyword evidence="6" id="KW-1185">Reference proteome</keyword>
<dbReference type="InterPro" id="IPR011335">
    <property type="entry name" value="Restrct_endonuc-II-like"/>
</dbReference>
<keyword evidence="2" id="KW-0547">Nucleotide-binding</keyword>
<dbReference type="Proteomes" id="UP001595823">
    <property type="component" value="Unassembled WGS sequence"/>
</dbReference>
<dbReference type="GO" id="GO:0004527">
    <property type="term" value="F:exonuclease activity"/>
    <property type="evidence" value="ECO:0007669"/>
    <property type="project" value="UniProtKB-KW"/>
</dbReference>
<dbReference type="EMBL" id="JBHSDK010000034">
    <property type="protein sequence ID" value="MFC4337545.1"/>
    <property type="molecule type" value="Genomic_DNA"/>
</dbReference>
<feature type="domain" description="PD-(D/E)XK endonuclease-like" evidence="4">
    <location>
        <begin position="9"/>
        <end position="254"/>
    </location>
</feature>
<name>A0ABV8U359_9ACTN</name>
<proteinExistence type="predicted"/>
<evidence type="ECO:0000256" key="3">
    <source>
        <dbReference type="ARBA" id="ARBA00023204"/>
    </source>
</evidence>
<dbReference type="InterPro" id="IPR011604">
    <property type="entry name" value="PDDEXK-like_dom_sf"/>
</dbReference>
<dbReference type="SUPFAM" id="SSF52980">
    <property type="entry name" value="Restriction endonuclease-like"/>
    <property type="match status" value="1"/>
</dbReference>
<reference evidence="6" key="1">
    <citation type="journal article" date="2019" name="Int. J. Syst. Evol. Microbiol.">
        <title>The Global Catalogue of Microorganisms (GCM) 10K type strain sequencing project: providing services to taxonomists for standard genome sequencing and annotation.</title>
        <authorList>
            <consortium name="The Broad Institute Genomics Platform"/>
            <consortium name="The Broad Institute Genome Sequencing Center for Infectious Disease"/>
            <person name="Wu L."/>
            <person name="Ma J."/>
        </authorList>
    </citation>
    <scope>NUCLEOTIDE SEQUENCE [LARGE SCALE GENOMIC DNA]</scope>
    <source>
        <strain evidence="6">IBRC-M 10908</strain>
    </source>
</reference>
<dbReference type="Pfam" id="PF12705">
    <property type="entry name" value="PDDEXK_1"/>
    <property type="match status" value="1"/>
</dbReference>
<keyword evidence="5" id="KW-0378">Hydrolase</keyword>
<dbReference type="InterPro" id="IPR038726">
    <property type="entry name" value="PDDEXK_AddAB-type"/>
</dbReference>
<sequence>MPTVRRPTQLSPSRANDFQQCPLLYRLRTIDKLPEPPSTAQVAGTLVHSVLEHLYEAAPGERTPGTAMRVLREQWERLQRKVDVNELFPGSGDLEAWKRKVRGHLETYFSLEDPARLRPSSLEKLVQATLPQGPTPVKGFIDRVEVNDSGMVRLTDYKTGKCPPPRFRDKALFQMRFYALVWWRTEGVVPSGLRLVYLGDGEILDHSPTEEELVDFEASLAELWGEIGRAVDTGVFPPKRSRLCDWCNFQEYCPEFGGEEPSYPLPLSLFNPEAD</sequence>
<dbReference type="RefSeq" id="WP_380624637.1">
    <property type="nucleotide sequence ID" value="NZ_JBHSDK010000034.1"/>
</dbReference>
<keyword evidence="3" id="KW-0234">DNA repair</keyword>
<protein>
    <submittedName>
        <fullName evidence="5">RecB family exonuclease</fullName>
    </submittedName>
</protein>
<gene>
    <name evidence="5" type="ORF">ACFPET_20315</name>
</gene>
<comment type="caution">
    <text evidence="5">The sequence shown here is derived from an EMBL/GenBank/DDBJ whole genome shotgun (WGS) entry which is preliminary data.</text>
</comment>
<dbReference type="Gene3D" id="3.90.320.10">
    <property type="match status" value="1"/>
</dbReference>
<keyword evidence="2" id="KW-0067">ATP-binding</keyword>
<evidence type="ECO:0000256" key="1">
    <source>
        <dbReference type="ARBA" id="ARBA00022763"/>
    </source>
</evidence>
<keyword evidence="2" id="KW-0347">Helicase</keyword>
<evidence type="ECO:0000313" key="6">
    <source>
        <dbReference type="Proteomes" id="UP001595823"/>
    </source>
</evidence>
<evidence type="ECO:0000259" key="4">
    <source>
        <dbReference type="Pfam" id="PF12705"/>
    </source>
</evidence>
<keyword evidence="1" id="KW-0227">DNA damage</keyword>
<organism evidence="5 6">
    <name type="scientific">Salininema proteolyticum</name>
    <dbReference type="NCBI Taxonomy" id="1607685"/>
    <lineage>
        <taxon>Bacteria</taxon>
        <taxon>Bacillati</taxon>
        <taxon>Actinomycetota</taxon>
        <taxon>Actinomycetes</taxon>
        <taxon>Glycomycetales</taxon>
        <taxon>Glycomycetaceae</taxon>
        <taxon>Salininema</taxon>
    </lineage>
</organism>
<accession>A0ABV8U359</accession>
<keyword evidence="5" id="KW-0269">Exonuclease</keyword>
<evidence type="ECO:0000256" key="2">
    <source>
        <dbReference type="ARBA" id="ARBA00022806"/>
    </source>
</evidence>
<evidence type="ECO:0000313" key="5">
    <source>
        <dbReference type="EMBL" id="MFC4337545.1"/>
    </source>
</evidence>